<feature type="signal peptide" evidence="1">
    <location>
        <begin position="1"/>
        <end position="23"/>
    </location>
</feature>
<comment type="caution">
    <text evidence="2">The sequence shown here is derived from an EMBL/GenBank/DDBJ whole genome shotgun (WGS) entry which is preliminary data.</text>
</comment>
<gene>
    <name evidence="2" type="ORF">EZS28_030055</name>
</gene>
<evidence type="ECO:0000313" key="2">
    <source>
        <dbReference type="EMBL" id="KAA6374418.1"/>
    </source>
</evidence>
<reference evidence="2 3" key="1">
    <citation type="submission" date="2019-03" db="EMBL/GenBank/DDBJ databases">
        <title>Single cell metagenomics reveals metabolic interactions within the superorganism composed of flagellate Streblomastix strix and complex community of Bacteroidetes bacteria on its surface.</title>
        <authorList>
            <person name="Treitli S.C."/>
            <person name="Kolisko M."/>
            <person name="Husnik F."/>
            <person name="Keeling P."/>
            <person name="Hampl V."/>
        </authorList>
    </citation>
    <scope>NUCLEOTIDE SEQUENCE [LARGE SCALE GENOMIC DNA]</scope>
    <source>
        <strain evidence="2">ST1C</strain>
    </source>
</reference>
<organism evidence="2 3">
    <name type="scientific">Streblomastix strix</name>
    <dbReference type="NCBI Taxonomy" id="222440"/>
    <lineage>
        <taxon>Eukaryota</taxon>
        <taxon>Metamonada</taxon>
        <taxon>Preaxostyla</taxon>
        <taxon>Oxymonadida</taxon>
        <taxon>Streblomastigidae</taxon>
        <taxon>Streblomastix</taxon>
    </lineage>
</organism>
<accession>A0A5J4UVE5</accession>
<dbReference type="EMBL" id="SNRW01011996">
    <property type="protein sequence ID" value="KAA6374418.1"/>
    <property type="molecule type" value="Genomic_DNA"/>
</dbReference>
<dbReference type="AlphaFoldDB" id="A0A5J4UVE5"/>
<protein>
    <recommendedName>
        <fullName evidence="4">RNase H type-1 domain-containing protein</fullName>
    </recommendedName>
</protein>
<feature type="chain" id="PRO_5023823844" description="RNase H type-1 domain-containing protein" evidence="1">
    <location>
        <begin position="24"/>
        <end position="148"/>
    </location>
</feature>
<name>A0A5J4UVE5_9EUKA</name>
<evidence type="ECO:0008006" key="4">
    <source>
        <dbReference type="Google" id="ProtNLM"/>
    </source>
</evidence>
<dbReference type="OrthoDB" id="3249498at2759"/>
<evidence type="ECO:0000256" key="1">
    <source>
        <dbReference type="SAM" id="SignalP"/>
    </source>
</evidence>
<keyword evidence="1" id="KW-0732">Signal</keyword>
<sequence>MIRFKQAILSVILVNILTREEEALATDEQGHSWHLNSSNQRKFTTVLIGLKVFRSRIQRSSCLVIRTDNVVKEITVTKWSAKKELFQIARRIRMEAVNQDLKLTTEHLPKIQNSKADALSFIARKEDYIVKKEFLCPALAEPVTKSMA</sequence>
<dbReference type="Proteomes" id="UP000324800">
    <property type="component" value="Unassembled WGS sequence"/>
</dbReference>
<evidence type="ECO:0000313" key="3">
    <source>
        <dbReference type="Proteomes" id="UP000324800"/>
    </source>
</evidence>
<proteinExistence type="predicted"/>